<organism evidence="1">
    <name type="scientific">Paraconexibacter sp. AEG42_29</name>
    <dbReference type="NCBI Taxonomy" id="2997339"/>
    <lineage>
        <taxon>Bacteria</taxon>
        <taxon>Bacillati</taxon>
        <taxon>Actinomycetota</taxon>
        <taxon>Thermoleophilia</taxon>
        <taxon>Solirubrobacterales</taxon>
        <taxon>Paraconexibacteraceae</taxon>
        <taxon>Paraconexibacter</taxon>
    </lineage>
</organism>
<dbReference type="AlphaFoldDB" id="A0AAU7B223"/>
<proteinExistence type="predicted"/>
<gene>
    <name evidence="1" type="ORF">DSM112329_04617</name>
</gene>
<dbReference type="RefSeq" id="WP_354698918.1">
    <property type="nucleotide sequence ID" value="NZ_CP114014.1"/>
</dbReference>
<name>A0AAU7B223_9ACTN</name>
<sequence>MNLVLRHRAVGPALIATLALLVAGCGGKSSSTTASATAGAASTAIGAPIDSVVRAPGKVTLRAGLLGDAASAGSGRSYLPTGAIVGDSGFRPDVDGFAFENYGNDAGPVNLRPANVEDIFGNQVCAIGTGPTCRLIPAAAQWMEQQNEAMADGHCMGFSVTALRFFAKTLKPAVYGANRTIDLPVRGNTDLQSLIAEDFAYQSLPAVTDRAVEGTPTQVLNKLVAALRTDKEAYTLGIYKADGTGGHAITPFAVEDKGRGLAKVLVYDNNFPGVIRGVDVDTNTNRWRYVGGINPANADEVYEGDARTRSLFLLPTKPGEGLQPCPFCPKVPGRDLEYPVPDRLKYIEVVLRGRDANHPRLLFKDEQGRETGFKDGRFVREIPGVKVIQDLSVQNWEGGAEPRYHLPLGHPQYEVTVDGADLKREVTTRISVNGGGVVFYVDGIKMNRGQQDKLILPADDLGILYISGRNFPGSPTLAAEFPQFDLLGHKRGTAPKARLITMATGWIGFKPGSPIGLKLKPANGTVEVASPGGQRLSAKDARFVVTVESEPIGKRSNFKARNYFGELYGVNPDTGESLRFHYLRNTTKTLPVDILDNDNKKVRTEQLPQRK</sequence>
<accession>A0AAU7B223</accession>
<evidence type="ECO:0000313" key="1">
    <source>
        <dbReference type="EMBL" id="XAY07727.1"/>
    </source>
</evidence>
<dbReference type="EMBL" id="CP114014">
    <property type="protein sequence ID" value="XAY07727.1"/>
    <property type="molecule type" value="Genomic_DNA"/>
</dbReference>
<dbReference type="KEGG" id="parq:DSM112329_04617"/>
<protein>
    <submittedName>
        <fullName evidence="1">Uncharacterized protein</fullName>
    </submittedName>
</protein>
<dbReference type="PROSITE" id="PS51257">
    <property type="entry name" value="PROKAR_LIPOPROTEIN"/>
    <property type="match status" value="1"/>
</dbReference>
<reference evidence="1" key="1">
    <citation type="submission" date="2022-12" db="EMBL/GenBank/DDBJ databases">
        <title>Paraconexibacter alkalitolerans sp. nov. and Baekduia alba sp. nov., isolated from soil and emended description of the genera Paraconexibacter (Chun et al., 2020) and Baekduia (An et al., 2020).</title>
        <authorList>
            <person name="Vieira S."/>
            <person name="Huber K.J."/>
            <person name="Geppert A."/>
            <person name="Wolf J."/>
            <person name="Neumann-Schaal M."/>
            <person name="Muesken M."/>
            <person name="Overmann J."/>
        </authorList>
    </citation>
    <scope>NUCLEOTIDE SEQUENCE</scope>
    <source>
        <strain evidence="1">AEG42_29</strain>
    </source>
</reference>